<proteinExistence type="predicted"/>
<evidence type="ECO:0000313" key="2">
    <source>
        <dbReference type="Proteomes" id="UP000184301"/>
    </source>
</evidence>
<dbReference type="OrthoDB" id="9805811at2"/>
<organism evidence="1 2">
    <name type="scientific">Hespellia stercorisuis DSM 15480</name>
    <dbReference type="NCBI Taxonomy" id="1121950"/>
    <lineage>
        <taxon>Bacteria</taxon>
        <taxon>Bacillati</taxon>
        <taxon>Bacillota</taxon>
        <taxon>Clostridia</taxon>
        <taxon>Lachnospirales</taxon>
        <taxon>Lachnospiraceae</taxon>
        <taxon>Hespellia</taxon>
    </lineage>
</organism>
<dbReference type="AlphaFoldDB" id="A0A1M6PP67"/>
<evidence type="ECO:0000313" key="1">
    <source>
        <dbReference type="EMBL" id="SHK09697.1"/>
    </source>
</evidence>
<name>A0A1M6PP67_9FIRM</name>
<dbReference type="STRING" id="1121950.SAMN02745243_02180"/>
<dbReference type="Pfam" id="PF14335">
    <property type="entry name" value="DUF4391"/>
    <property type="match status" value="1"/>
</dbReference>
<dbReference type="InterPro" id="IPR025503">
    <property type="entry name" value="DUF4391"/>
</dbReference>
<gene>
    <name evidence="1" type="ORF">SAMN02745243_02180</name>
</gene>
<reference evidence="1 2" key="1">
    <citation type="submission" date="2016-11" db="EMBL/GenBank/DDBJ databases">
        <authorList>
            <person name="Jaros S."/>
            <person name="Januszkiewicz K."/>
            <person name="Wedrychowicz H."/>
        </authorList>
    </citation>
    <scope>NUCLEOTIDE SEQUENCE [LARGE SCALE GENOMIC DNA]</scope>
    <source>
        <strain evidence="1 2">DSM 15480</strain>
    </source>
</reference>
<dbReference type="RefSeq" id="WP_073110034.1">
    <property type="nucleotide sequence ID" value="NZ_FQZY01000029.1"/>
</dbReference>
<dbReference type="Proteomes" id="UP000184301">
    <property type="component" value="Unassembled WGS sequence"/>
</dbReference>
<sequence>MFGLPKSTELVKPQQIPKTALFATYQMNAAEKARINRDISKIAITNEFSKAKINIEEGLEVKNFFVMNVAIKSKDFSDATIVKIAKLIPQKILMVLSFDDEVKFAVYHTKLLQTDWKKREKCRIEIKGMNLDAVWENIVAQIGAIKVQADSSLEEQLELKEKREKLCNEISKLEKQARNEKQPNKKFNLVKEINKIKEQLDNI</sequence>
<keyword evidence="2" id="KW-1185">Reference proteome</keyword>
<evidence type="ECO:0008006" key="3">
    <source>
        <dbReference type="Google" id="ProtNLM"/>
    </source>
</evidence>
<dbReference type="EMBL" id="FQZY01000029">
    <property type="protein sequence ID" value="SHK09697.1"/>
    <property type="molecule type" value="Genomic_DNA"/>
</dbReference>
<protein>
    <recommendedName>
        <fullName evidence="3">DUF4391 domain-containing protein</fullName>
    </recommendedName>
</protein>
<accession>A0A1M6PP67</accession>